<dbReference type="GO" id="GO:0007224">
    <property type="term" value="P:smoothened signaling pathway"/>
    <property type="evidence" value="ECO:0007669"/>
    <property type="project" value="TreeGrafter"/>
</dbReference>
<evidence type="ECO:0000256" key="8">
    <source>
        <dbReference type="SAM" id="Phobius"/>
    </source>
</evidence>
<dbReference type="Pfam" id="PF12349">
    <property type="entry name" value="Sterol-sensing"/>
    <property type="match status" value="1"/>
</dbReference>
<comment type="subcellular location">
    <subcellularLocation>
        <location evidence="1">Membrane</location>
        <topology evidence="1">Multi-pass membrane protein</topology>
    </subcellularLocation>
</comment>
<comment type="caution">
    <text evidence="10">The sequence shown here is derived from an EMBL/GenBank/DDBJ whole genome shotgun (WGS) entry which is preliminary data.</text>
</comment>
<evidence type="ECO:0000256" key="3">
    <source>
        <dbReference type="ARBA" id="ARBA00022989"/>
    </source>
</evidence>
<feature type="transmembrane region" description="Helical" evidence="8">
    <location>
        <begin position="736"/>
        <end position="760"/>
    </location>
</feature>
<feature type="transmembrane region" description="Helical" evidence="8">
    <location>
        <begin position="1097"/>
        <end position="1118"/>
    </location>
</feature>
<evidence type="ECO:0000256" key="7">
    <source>
        <dbReference type="SAM" id="MobiDB-lite"/>
    </source>
</evidence>
<dbReference type="Gene3D" id="1.20.1640.10">
    <property type="entry name" value="Multidrug efflux transporter AcrB transmembrane domain"/>
    <property type="match status" value="2"/>
</dbReference>
<evidence type="ECO:0000256" key="2">
    <source>
        <dbReference type="ARBA" id="ARBA00022692"/>
    </source>
</evidence>
<feature type="transmembrane region" description="Helical" evidence="8">
    <location>
        <begin position="708"/>
        <end position="730"/>
    </location>
</feature>
<feature type="transmembrane region" description="Helical" evidence="8">
    <location>
        <begin position="1138"/>
        <end position="1161"/>
    </location>
</feature>
<keyword evidence="11" id="KW-1185">Reference proteome</keyword>
<feature type="region of interest" description="Disordered" evidence="7">
    <location>
        <begin position="1207"/>
        <end position="1226"/>
    </location>
</feature>
<dbReference type="PANTHER" id="PTHR45951:SF3">
    <property type="entry name" value="PROTEIN DISPATCHED"/>
    <property type="match status" value="1"/>
</dbReference>
<evidence type="ECO:0000256" key="6">
    <source>
        <dbReference type="ARBA" id="ARBA00038046"/>
    </source>
</evidence>
<feature type="transmembrane region" description="Helical" evidence="8">
    <location>
        <begin position="117"/>
        <end position="140"/>
    </location>
</feature>
<evidence type="ECO:0000259" key="9">
    <source>
        <dbReference type="PROSITE" id="PS50156"/>
    </source>
</evidence>
<dbReference type="InterPro" id="IPR000731">
    <property type="entry name" value="SSD"/>
</dbReference>
<keyword evidence="3 8" id="KW-1133">Transmembrane helix</keyword>
<organism evidence="10 11">
    <name type="scientific">Trichinella pseudospiralis</name>
    <name type="common">Parasitic roundworm</name>
    <dbReference type="NCBI Taxonomy" id="6337"/>
    <lineage>
        <taxon>Eukaryota</taxon>
        <taxon>Metazoa</taxon>
        <taxon>Ecdysozoa</taxon>
        <taxon>Nematoda</taxon>
        <taxon>Enoplea</taxon>
        <taxon>Dorylaimia</taxon>
        <taxon>Trichinellida</taxon>
        <taxon>Trichinellidae</taxon>
        <taxon>Trichinella</taxon>
    </lineage>
</organism>
<sequence>MKCHSAAMLYHWWKSNELLHSRRVQLAFCLCRTTELSVADVDESSTYFVVQKLITSSMKPVFVNENLCLLKTTKPTDKFHWQHSTTTVFEAIFQSILCTSLFEEVCMTKLKKQMLHVLLSVVHDTFFCLLFFCITIQQSISGVLKVQLSAFAYLLIALLLTCTDQLKGSLCCFGLFHCCISCVKVLFATMNVVRFGQLCPPCALSKLNHANFGLPSMLSSCTFMSSTMHSCLIMLTGFHTSWDAFADVNKCPCFSYSRLIHRHPVLFVLITCMISCILAVLPLVLAPLPDFSDPTIGFATRGTTISRRLDTWEKLRQEVRNAEIFSRFPDSLDVKEQITLKKRHSFDDSAVSHRRKRPKQDKFNENGDMNITMFCTSMNSMVVFHLENPFSYKSLSALCRFEHRLYNSPLKHDLHLSSAGERSNGGPLCQPWHLASIAAQLVYKENCADLEPADQPFLVEVIEKCTPYRRVIAHCLKSSARDSAKTCESIPENCRRFELHMLYNVLVPKDLFQSAQSNATTALKMKNDNLSNLIDESVIFNANQSFETLMILPVSRRALQFHDDPIGLYNSILFEVESVSNEATMVAIRLGIEEAMFKMSLFRDLIYNVLAVIIILLIIFCFTRSVMYTAACFLCIIMSLGVANFLYTIVFNVRFFPFINLLTLIMVIGIGADDAFILHQAWKMAEKEDGENSSEDVIRNTLSHASTAMFVTSATTAAAFFSNLLSPIVVLRCFGLFAGIAILCNYVFTILWLPAVIVLLRRYNCKRDSGCKLNLASRLFTVNTMREYGNKLASPSRLLVKFISEFDTMLMLIVGGVGLAAALAFFVGPSLQLPHIDHFQYFKVSHPTERWPFEQKKRFAFTEKAADMPMVMTVVWGLREESSPKQFEPTDYGQLEILPFTLGNNVSVEWMMQFCSRIAAQPFTNSLKLSSTASCFLPSFVSALQEQNCDSDRCCGDYLDSFNSSQFERCLRKTMIEYRPFLEHSDSDLLMGPLFERRTNRLAVVIVTYISTYNFSYAFNEMRQFYDEVGSWMEKELETAPEELKGAWFVIVVLLLTTRNVLVITMAMMTIIAVILTLSVCLVLLEWQLNVIESTTLTLATGLSFDYTLHYAATYLLVRRAGSRKPVEEIFCKVGSPVFMSMLTTAVGGLCMTFSSVYAYYQVGVFMLLLASISWGYATFLFLPMCSVVCRLSSKLPSVQWPWKRRSHTQGSTLPPAAVPSEAPSPLPELPPSFAFTGKAVADNNIISC</sequence>
<evidence type="ECO:0000256" key="4">
    <source>
        <dbReference type="ARBA" id="ARBA00023136"/>
    </source>
</evidence>
<feature type="transmembrane region" description="Helical" evidence="8">
    <location>
        <begin position="146"/>
        <end position="163"/>
    </location>
</feature>
<evidence type="ECO:0000313" key="10">
    <source>
        <dbReference type="EMBL" id="KRY85658.1"/>
    </source>
</evidence>
<evidence type="ECO:0000256" key="5">
    <source>
        <dbReference type="ARBA" id="ARBA00023180"/>
    </source>
</evidence>
<feature type="transmembrane region" description="Helical" evidence="8">
    <location>
        <begin position="1061"/>
        <end position="1085"/>
    </location>
</feature>
<feature type="domain" description="SSD" evidence="9">
    <location>
        <begin position="656"/>
        <end position="759"/>
    </location>
</feature>
<feature type="transmembrane region" description="Helical" evidence="8">
    <location>
        <begin position="605"/>
        <end position="623"/>
    </location>
</feature>
<dbReference type="GO" id="GO:0022857">
    <property type="term" value="F:transmembrane transporter activity"/>
    <property type="evidence" value="ECO:0007669"/>
    <property type="project" value="TreeGrafter"/>
</dbReference>
<dbReference type="GO" id="GO:0016020">
    <property type="term" value="C:membrane"/>
    <property type="evidence" value="ECO:0007669"/>
    <property type="project" value="UniProtKB-SubCell"/>
</dbReference>
<reference evidence="10 11" key="1">
    <citation type="submission" date="2015-01" db="EMBL/GenBank/DDBJ databases">
        <title>Evolution of Trichinella species and genotypes.</title>
        <authorList>
            <person name="Korhonen P.K."/>
            <person name="Edoardo P."/>
            <person name="Giuseppe L.R."/>
            <person name="Gasser R.B."/>
        </authorList>
    </citation>
    <scope>NUCLEOTIDE SEQUENCE [LARGE SCALE GENOMIC DNA]</scope>
    <source>
        <strain evidence="10">ISS470</strain>
    </source>
</reference>
<keyword evidence="4 8" id="KW-0472">Membrane</keyword>
<dbReference type="Proteomes" id="UP000054995">
    <property type="component" value="Unassembled WGS sequence"/>
</dbReference>
<comment type="similarity">
    <text evidence="6">Belongs to the dispatched family.</text>
</comment>
<evidence type="ECO:0000313" key="11">
    <source>
        <dbReference type="Proteomes" id="UP000054995"/>
    </source>
</evidence>
<feature type="transmembrane region" description="Helical" evidence="8">
    <location>
        <begin position="809"/>
        <end position="828"/>
    </location>
</feature>
<gene>
    <name evidence="10" type="primary">disp1</name>
    <name evidence="10" type="ORF">T4D_15663</name>
</gene>
<dbReference type="InterPro" id="IPR053958">
    <property type="entry name" value="HMGCR/SNAP/NPC1-like_SSD"/>
</dbReference>
<dbReference type="SUPFAM" id="SSF82866">
    <property type="entry name" value="Multidrug efflux transporter AcrB transmembrane domain"/>
    <property type="match status" value="2"/>
</dbReference>
<dbReference type="EMBL" id="JYDT01000086">
    <property type="protein sequence ID" value="KRY85658.1"/>
    <property type="molecule type" value="Genomic_DNA"/>
</dbReference>
<evidence type="ECO:0000256" key="1">
    <source>
        <dbReference type="ARBA" id="ARBA00004141"/>
    </source>
</evidence>
<dbReference type="OrthoDB" id="193905at2759"/>
<dbReference type="PROSITE" id="PS50156">
    <property type="entry name" value="SSD"/>
    <property type="match status" value="1"/>
</dbReference>
<dbReference type="InterPro" id="IPR052081">
    <property type="entry name" value="Dispatched_Hh_regulator"/>
</dbReference>
<keyword evidence="5" id="KW-0325">Glycoprotein</keyword>
<feature type="transmembrane region" description="Helical" evidence="8">
    <location>
        <begin position="265"/>
        <end position="285"/>
    </location>
</feature>
<feature type="transmembrane region" description="Helical" evidence="8">
    <location>
        <begin position="630"/>
        <end position="649"/>
    </location>
</feature>
<keyword evidence="2 8" id="KW-0812">Transmembrane</keyword>
<feature type="transmembrane region" description="Helical" evidence="8">
    <location>
        <begin position="1167"/>
        <end position="1190"/>
    </location>
</feature>
<name>A0A0V1FHZ2_TRIPS</name>
<dbReference type="AlphaFoldDB" id="A0A0V1FHZ2"/>
<protein>
    <submittedName>
        <fullName evidence="10">Protein dispatched-like protein 1</fullName>
    </submittedName>
</protein>
<dbReference type="PANTHER" id="PTHR45951">
    <property type="entry name" value="PROTEIN DISPATCHED-RELATED"/>
    <property type="match status" value="1"/>
</dbReference>
<accession>A0A0V1FHZ2</accession>
<proteinExistence type="inferred from homology"/>
<feature type="transmembrane region" description="Helical" evidence="8">
    <location>
        <begin position="655"/>
        <end position="678"/>
    </location>
</feature>